<dbReference type="Proteomes" id="UP000284841">
    <property type="component" value="Unassembled WGS sequence"/>
</dbReference>
<proteinExistence type="predicted"/>
<dbReference type="RefSeq" id="WP_118333594.1">
    <property type="nucleotide sequence ID" value="NZ_AP025567.1"/>
</dbReference>
<dbReference type="Gene3D" id="1.10.1900.10">
    <property type="entry name" value="c-terminal domain of poly(a) binding protein"/>
    <property type="match status" value="1"/>
</dbReference>
<feature type="transmembrane region" description="Helical" evidence="1">
    <location>
        <begin position="170"/>
        <end position="191"/>
    </location>
</feature>
<keyword evidence="1" id="KW-0472">Membrane</keyword>
<keyword evidence="3" id="KW-1185">Reference proteome</keyword>
<protein>
    <recommendedName>
        <fullName evidence="4">DUF1048 domain-containing protein</fullName>
    </recommendedName>
</protein>
<dbReference type="EMBL" id="QRMS01000001">
    <property type="protein sequence ID" value="RHJ89468.1"/>
    <property type="molecule type" value="Genomic_DNA"/>
</dbReference>
<keyword evidence="1" id="KW-1133">Transmembrane helix</keyword>
<evidence type="ECO:0000313" key="3">
    <source>
        <dbReference type="Proteomes" id="UP000284841"/>
    </source>
</evidence>
<sequence length="223" mass="25245">MDKRTRALAAENEIEEKKIWDASEEIYTDIVVYLRVSRLPAYSQELVRRDVIHMILDGQERGQGIGQVIGEDYKGFCDEIIDTFPPKGQKEKVLEVFDMICMCLYILGTISVIFNLIDNLRQKNHLLTYSLSAADVLNFTMIVIIANLVVYVICKGAFQEPKKESKVKLFIEGFCLFFLIAGFFVGANLLLSHYAVQFNMVIAVAGIALAFVVHRVVETRIPA</sequence>
<reference evidence="2 3" key="1">
    <citation type="submission" date="2018-08" db="EMBL/GenBank/DDBJ databases">
        <title>A genome reference for cultivated species of the human gut microbiota.</title>
        <authorList>
            <person name="Zou Y."/>
            <person name="Xue W."/>
            <person name="Luo G."/>
        </authorList>
    </citation>
    <scope>NUCLEOTIDE SEQUENCE [LARGE SCALE GENOMIC DNA]</scope>
    <source>
        <strain evidence="2 3">AM07-24</strain>
    </source>
</reference>
<accession>A0A415E6Y3</accession>
<feature type="transmembrane region" description="Helical" evidence="1">
    <location>
        <begin position="137"/>
        <end position="158"/>
    </location>
</feature>
<name>A0A415E6Y3_9FIRM</name>
<evidence type="ECO:0000256" key="1">
    <source>
        <dbReference type="SAM" id="Phobius"/>
    </source>
</evidence>
<organism evidence="2 3">
    <name type="scientific">Emergencia timonensis</name>
    <dbReference type="NCBI Taxonomy" id="1776384"/>
    <lineage>
        <taxon>Bacteria</taxon>
        <taxon>Bacillati</taxon>
        <taxon>Bacillota</taxon>
        <taxon>Clostridia</taxon>
        <taxon>Peptostreptococcales</taxon>
        <taxon>Anaerovoracaceae</taxon>
        <taxon>Emergencia</taxon>
    </lineage>
</organism>
<gene>
    <name evidence="2" type="ORF">DW099_02525</name>
</gene>
<dbReference type="OrthoDB" id="1655249at2"/>
<evidence type="ECO:0008006" key="4">
    <source>
        <dbReference type="Google" id="ProtNLM"/>
    </source>
</evidence>
<evidence type="ECO:0000313" key="2">
    <source>
        <dbReference type="EMBL" id="RHJ89468.1"/>
    </source>
</evidence>
<dbReference type="SUPFAM" id="SSF158560">
    <property type="entry name" value="BH3980-like"/>
    <property type="match status" value="1"/>
</dbReference>
<comment type="caution">
    <text evidence="2">The sequence shown here is derived from an EMBL/GenBank/DDBJ whole genome shotgun (WGS) entry which is preliminary data.</text>
</comment>
<keyword evidence="1" id="KW-0812">Transmembrane</keyword>
<feature type="transmembrane region" description="Helical" evidence="1">
    <location>
        <begin position="197"/>
        <end position="217"/>
    </location>
</feature>
<feature type="transmembrane region" description="Helical" evidence="1">
    <location>
        <begin position="96"/>
        <end position="117"/>
    </location>
</feature>
<dbReference type="AlphaFoldDB" id="A0A415E6Y3"/>
<dbReference type="STRING" id="1776384.GCA_900086585_02814"/>